<accession>A0A9Q8SPL0</accession>
<dbReference type="SUPFAM" id="SSF52540">
    <property type="entry name" value="P-loop containing nucleoside triphosphate hydrolases"/>
    <property type="match status" value="1"/>
</dbReference>
<dbReference type="PANTHER" id="PTHR46082:SF6">
    <property type="entry name" value="AAA+ ATPASE DOMAIN-CONTAINING PROTEIN-RELATED"/>
    <property type="match status" value="1"/>
</dbReference>
<dbReference type="Gene3D" id="3.40.50.300">
    <property type="entry name" value="P-loop containing nucleotide triphosphate hydrolases"/>
    <property type="match status" value="1"/>
</dbReference>
<dbReference type="Proteomes" id="UP000830671">
    <property type="component" value="Chromosome 3"/>
</dbReference>
<dbReference type="PANTHER" id="PTHR46082">
    <property type="entry name" value="ATP/GTP-BINDING PROTEIN-RELATED"/>
    <property type="match status" value="1"/>
</dbReference>
<dbReference type="GO" id="GO:0043531">
    <property type="term" value="F:ADP binding"/>
    <property type="evidence" value="ECO:0007669"/>
    <property type="project" value="InterPro"/>
</dbReference>
<evidence type="ECO:0000313" key="1">
    <source>
        <dbReference type="EMBL" id="UQC81045.1"/>
    </source>
</evidence>
<proteinExistence type="predicted"/>
<dbReference type="RefSeq" id="XP_049142673.1">
    <property type="nucleotide sequence ID" value="XM_049285530.1"/>
</dbReference>
<dbReference type="GeneID" id="73340540"/>
<protein>
    <recommendedName>
        <fullName evidence="3">NB-ARC domain-containing protein</fullName>
    </recommendedName>
</protein>
<dbReference type="InterPro" id="IPR027417">
    <property type="entry name" value="P-loop_NTPase"/>
</dbReference>
<dbReference type="InterPro" id="IPR011990">
    <property type="entry name" value="TPR-like_helical_dom_sf"/>
</dbReference>
<dbReference type="InterPro" id="IPR053137">
    <property type="entry name" value="NLR-like"/>
</dbReference>
<gene>
    <name evidence="1" type="ORF">CLUP02_06531</name>
</gene>
<name>A0A9Q8SPL0_9PEZI</name>
<dbReference type="Gene3D" id="1.25.40.10">
    <property type="entry name" value="Tetratricopeptide repeat domain"/>
    <property type="match status" value="2"/>
</dbReference>
<sequence length="1170" mass="133161">MADDTCSFSSSATTMLSAGPSTASIASAEGYLIQPEVYFVIQQLHRTLEKILGYLFDIKDHWSDNSSRSESYGLEGAAHLLSGECEKLQTLQHATYGHCHGWLAIWNLVYTLVNRCQNEAANPLKGYLHQLLARDEAQSSSGSRFLHLLQQYESMIRTLDNHRELLCALRIALELAKSTHEIEMALQENNSQDSDDTRHHLQRAYEASGLLKRHTDQLRYGSLQKAPDVKQVIETTEDVRKAWRLLSRNVHFTERAPGNNHYIGQKDKLEEIRKALEPEQPDAPVSEQKRFVIQGLPGSGKSEMALKFATEYRGQFWGVFWVDASSETNAKASYLEMAKVFGVNSTEQAAKQHLSTRHPCRPWLLIIDNADDDKISLDTLAPSGKNGYILVTTRNPEKTVFGTAGQKYLQLSSMRKDDASELLLVAADYKKKNYGQGILEEVANICQQLHYLPLALVHAGKAIRHHALKMREYMGYFRKEANIIRERWRQRGIHQDLDPQNIPSGAKIFDDNDNMSVFASFELLTFSQLNTSSDESFTDAIQLLQIFSFLDPQNIKVELLVQAALNPLREVTERSEGQKQEAEILQRLGLKNRTSWTEVVQRAIQAASSLSNFPPVLPEALKNPRNLDVDDLRDQVKYRVDNAVRLLASRSLIMRATRDNKSTRDGEMTYTGDENEEENSAVEYYMHPLVHEWIRERPSLSVAEQALFCQYALSILSNSVRIVGGNEDADTVFRVALKPHIEMALSLSNPIKERLETNLTRGKNDWWYKRWTRRATQLFSGPWETQMQMSQNARFGKVFLESGAFKEGEGRLSIVHNYLIQRLGPDHQLTNLAKLGLAKALLLQTRRKASTELLRQVHSSRRKTLGDKHPQTLEITTELAESVLALGRISESFGLCKQALTGLEQAYGVCHRKTIHCAHLIGHVHFFYNDFEACLTQHRKVMQLVKQNANEKPRDGSVSELETLVYQEHLAGALMTVSRSKPEPQRERYLAEADQLCNNVVKRRERMFSRSHPLTLYGRAQQGRVLAARYHQNPDKLAEIAKMMFETLEIAQKNLGDSHLGVLAGQKWYAEVLIQQGRLDEAEDYLRKACDKEKYADASDMDGEHPDRIWHVWELVQLLERKGNLNEALELCRELEANIQTVGGHGLGPSHRFNKRLLQRIEVLETQIGV</sequence>
<reference evidence="1" key="1">
    <citation type="journal article" date="2021" name="Mol. Plant Microbe Interact.">
        <title>Complete Genome Sequence of the Plant-Pathogenic Fungus Colletotrichum lupini.</title>
        <authorList>
            <person name="Baroncelli R."/>
            <person name="Pensec F."/>
            <person name="Da Lio D."/>
            <person name="Boufleur T."/>
            <person name="Vicente I."/>
            <person name="Sarrocco S."/>
            <person name="Picot A."/>
            <person name="Baraldi E."/>
            <person name="Sukno S."/>
            <person name="Thon M."/>
            <person name="Le Floch G."/>
        </authorList>
    </citation>
    <scope>NUCLEOTIDE SEQUENCE</scope>
    <source>
        <strain evidence="1">IMI 504893</strain>
    </source>
</reference>
<keyword evidence="2" id="KW-1185">Reference proteome</keyword>
<evidence type="ECO:0000313" key="2">
    <source>
        <dbReference type="Proteomes" id="UP000830671"/>
    </source>
</evidence>
<dbReference type="KEGG" id="clup:CLUP02_06531"/>
<dbReference type="SUPFAM" id="SSF48452">
    <property type="entry name" value="TPR-like"/>
    <property type="match status" value="1"/>
</dbReference>
<dbReference type="EMBL" id="CP019475">
    <property type="protein sequence ID" value="UQC81045.1"/>
    <property type="molecule type" value="Genomic_DNA"/>
</dbReference>
<dbReference type="AlphaFoldDB" id="A0A9Q8SPL0"/>
<dbReference type="Pfam" id="PF13374">
    <property type="entry name" value="TPR_10"/>
    <property type="match status" value="1"/>
</dbReference>
<evidence type="ECO:0008006" key="3">
    <source>
        <dbReference type="Google" id="ProtNLM"/>
    </source>
</evidence>
<organism evidence="1 2">
    <name type="scientific">Colletotrichum lupini</name>
    <dbReference type="NCBI Taxonomy" id="145971"/>
    <lineage>
        <taxon>Eukaryota</taxon>
        <taxon>Fungi</taxon>
        <taxon>Dikarya</taxon>
        <taxon>Ascomycota</taxon>
        <taxon>Pezizomycotina</taxon>
        <taxon>Sordariomycetes</taxon>
        <taxon>Hypocreomycetidae</taxon>
        <taxon>Glomerellales</taxon>
        <taxon>Glomerellaceae</taxon>
        <taxon>Colletotrichum</taxon>
        <taxon>Colletotrichum acutatum species complex</taxon>
    </lineage>
</organism>